<dbReference type="InterPro" id="IPR000073">
    <property type="entry name" value="AB_hydrolase_1"/>
</dbReference>
<accession>A0ABV8TV20</accession>
<keyword evidence="4" id="KW-0732">Signal</keyword>
<reference evidence="7" key="1">
    <citation type="journal article" date="2019" name="Int. J. Syst. Evol. Microbiol.">
        <title>The Global Catalogue of Microorganisms (GCM) 10K type strain sequencing project: providing services to taxonomists for standard genome sequencing and annotation.</title>
        <authorList>
            <consortium name="The Broad Institute Genomics Platform"/>
            <consortium name="The Broad Institute Genome Sequencing Center for Infectious Disease"/>
            <person name="Wu L."/>
            <person name="Ma J."/>
        </authorList>
    </citation>
    <scope>NUCLEOTIDE SEQUENCE [LARGE SCALE GENOMIC DNA]</scope>
    <source>
        <strain evidence="7">IBRC-M 10908</strain>
    </source>
</reference>
<feature type="region of interest" description="Disordered" evidence="3">
    <location>
        <begin position="475"/>
        <end position="501"/>
    </location>
</feature>
<dbReference type="InterPro" id="IPR029058">
    <property type="entry name" value="AB_hydrolase_fold"/>
</dbReference>
<keyword evidence="2 6" id="KW-0378">Hydrolase</keyword>
<proteinExistence type="inferred from homology"/>
<feature type="compositionally biased region" description="Pro residues" evidence="3">
    <location>
        <begin position="490"/>
        <end position="501"/>
    </location>
</feature>
<dbReference type="Proteomes" id="UP001595823">
    <property type="component" value="Unassembled WGS sequence"/>
</dbReference>
<evidence type="ECO:0000256" key="1">
    <source>
        <dbReference type="ARBA" id="ARBA00010088"/>
    </source>
</evidence>
<name>A0ABV8TV20_9ACTN</name>
<evidence type="ECO:0000256" key="3">
    <source>
        <dbReference type="SAM" id="MobiDB-lite"/>
    </source>
</evidence>
<feature type="signal peptide" evidence="4">
    <location>
        <begin position="1"/>
        <end position="30"/>
    </location>
</feature>
<gene>
    <name evidence="6" type="ORF">ACFPET_03415</name>
</gene>
<comment type="similarity">
    <text evidence="1">Belongs to the peptidase S33 family.</text>
</comment>
<feature type="chain" id="PRO_5045456233" evidence="4">
    <location>
        <begin position="31"/>
        <end position="501"/>
    </location>
</feature>
<dbReference type="RefSeq" id="WP_380617976.1">
    <property type="nucleotide sequence ID" value="NZ_JBHSDK010000003.1"/>
</dbReference>
<dbReference type="PANTHER" id="PTHR43248:SF30">
    <property type="entry name" value="AB HYDROLASE-1 DOMAIN-CONTAINING PROTEIN"/>
    <property type="match status" value="1"/>
</dbReference>
<comment type="caution">
    <text evidence="6">The sequence shown here is derived from an EMBL/GenBank/DDBJ whole genome shotgun (WGS) entry which is preliminary data.</text>
</comment>
<keyword evidence="7" id="KW-1185">Reference proteome</keyword>
<evidence type="ECO:0000313" key="7">
    <source>
        <dbReference type="Proteomes" id="UP001595823"/>
    </source>
</evidence>
<dbReference type="EMBL" id="JBHSDK010000003">
    <property type="protein sequence ID" value="MFC4334241.1"/>
    <property type="molecule type" value="Genomic_DNA"/>
</dbReference>
<evidence type="ECO:0000313" key="6">
    <source>
        <dbReference type="EMBL" id="MFC4334241.1"/>
    </source>
</evidence>
<dbReference type="GO" id="GO:0016787">
    <property type="term" value="F:hydrolase activity"/>
    <property type="evidence" value="ECO:0007669"/>
    <property type="project" value="UniProtKB-KW"/>
</dbReference>
<dbReference type="SUPFAM" id="SSF53474">
    <property type="entry name" value="alpha/beta-Hydrolases"/>
    <property type="match status" value="1"/>
</dbReference>
<feature type="domain" description="AB hydrolase-1" evidence="5">
    <location>
        <begin position="80"/>
        <end position="449"/>
    </location>
</feature>
<sequence>MLAGRSSLAILTATALTAGTLALDSPAAAAAAPIDWEPCEAASDADCGTVEVPLEWGNPDGGEISIALARREASGERLGTILVNPGGPGGSGVDMVLSGPWITERLHENYDVVGFDPRGVGSSSAIACDADVVDRYSRMTAPSDEEEFDRWRRAGAELWEDCRRRTGPLFDNVDTMQVARDMEAVRASLGEGPLNYLGLSYGSLMGQQYAELYPQNVGAMVLDGNMDHSVDTVERFAADETRAVEELFGEFAAWCGEDAECALHGEDVTAVYGRLREAALRNELLASTGEPKGFDWFNTMTFANLIDPGQWSFLAETLRLLEEGETPAESVSADRERGGESNFVSQAVWCQDWGFTTETFAEFRALRDDLAERFPTMQWTPYNSYSLICQGYTGETTNPPRPTSTRAGANILMVGTRFDHATVYPWNVSAADQNGAALVTYEGYGHTVYSQGSGCVDDYVDAFFRNLRRPPGGASCPVVDGLGRTESGPDPAPEPFPRWNG</sequence>
<evidence type="ECO:0000259" key="5">
    <source>
        <dbReference type="Pfam" id="PF00561"/>
    </source>
</evidence>
<organism evidence="6 7">
    <name type="scientific">Salininema proteolyticum</name>
    <dbReference type="NCBI Taxonomy" id="1607685"/>
    <lineage>
        <taxon>Bacteria</taxon>
        <taxon>Bacillati</taxon>
        <taxon>Actinomycetota</taxon>
        <taxon>Actinomycetes</taxon>
        <taxon>Glycomycetales</taxon>
        <taxon>Glycomycetaceae</taxon>
        <taxon>Salininema</taxon>
    </lineage>
</organism>
<dbReference type="Gene3D" id="3.40.50.1820">
    <property type="entry name" value="alpha/beta hydrolase"/>
    <property type="match status" value="1"/>
</dbReference>
<dbReference type="PANTHER" id="PTHR43248">
    <property type="entry name" value="2-SUCCINYL-6-HYDROXY-2,4-CYCLOHEXADIENE-1-CARBOXYLATE SYNTHASE"/>
    <property type="match status" value="1"/>
</dbReference>
<dbReference type="Pfam" id="PF00561">
    <property type="entry name" value="Abhydrolase_1"/>
    <property type="match status" value="1"/>
</dbReference>
<dbReference type="InterPro" id="IPR051601">
    <property type="entry name" value="Serine_prot/Carboxylest_S33"/>
</dbReference>
<protein>
    <submittedName>
        <fullName evidence="6">Alpha/beta hydrolase</fullName>
    </submittedName>
</protein>
<evidence type="ECO:0000256" key="4">
    <source>
        <dbReference type="SAM" id="SignalP"/>
    </source>
</evidence>
<evidence type="ECO:0000256" key="2">
    <source>
        <dbReference type="ARBA" id="ARBA00022801"/>
    </source>
</evidence>